<proteinExistence type="predicted"/>
<reference evidence="6 7" key="1">
    <citation type="submission" date="2016-10" db="EMBL/GenBank/DDBJ databases">
        <authorList>
            <person name="Varghese N."/>
            <person name="Submissions S."/>
        </authorList>
    </citation>
    <scope>NUCLEOTIDE SEQUENCE [LARGE SCALE GENOMIC DNA]</scope>
    <source>
        <strain evidence="6 7">DSM 18839</strain>
    </source>
</reference>
<name>A0A8G2EZA1_9PROT</name>
<dbReference type="CDD" id="cd02440">
    <property type="entry name" value="AdoMet_MTases"/>
    <property type="match status" value="1"/>
</dbReference>
<dbReference type="InterPro" id="IPR012967">
    <property type="entry name" value="COMT_dimerisation"/>
</dbReference>
<evidence type="ECO:0000256" key="2">
    <source>
        <dbReference type="ARBA" id="ARBA00022679"/>
    </source>
</evidence>
<evidence type="ECO:0000256" key="3">
    <source>
        <dbReference type="ARBA" id="ARBA00022691"/>
    </source>
</evidence>
<evidence type="ECO:0000259" key="5">
    <source>
        <dbReference type="Pfam" id="PF08100"/>
    </source>
</evidence>
<dbReference type="RefSeq" id="WP_215906116.1">
    <property type="nucleotide sequence ID" value="NZ_FNBW01000008.1"/>
</dbReference>
<accession>A0A8G2EZA1</accession>
<sequence length="342" mass="37353">MKPIESAEDISELAFGFMASKALFAALHVDVFGALSDGPKSITDLAAATKVPAQRMQTLVTALVSVGLLTRNDGKIANAPASDAYLVRDNTNYFGDYLRFQIDRQMYPFMENLDKVLLGDTDDIEYPDYASWMADRHHAELFSRSQHSGSLGPGAVMAKRLLKEGAVSEDVGSMLDVGGGSGAFSIMFCKRFPKLHATVLDFPNVIEVGKTFVAEEEMSDRIDFVAGDGTNANWPNDQDIVLMSYLFSGVPEEAIDKLCSDAFRVLKPGGLIAIHDFMVTDDRKGPALAALWQLQHMVYTPDGVGMTPGFVEKHLKKAGFEIEIDDDLIPGMTRVMTARKPG</sequence>
<dbReference type="PROSITE" id="PS51683">
    <property type="entry name" value="SAM_OMT_II"/>
    <property type="match status" value="1"/>
</dbReference>
<keyword evidence="2" id="KW-0808">Transferase</keyword>
<organism evidence="6 7">
    <name type="scientific">Thalassobaculum litoreum DSM 18839</name>
    <dbReference type="NCBI Taxonomy" id="1123362"/>
    <lineage>
        <taxon>Bacteria</taxon>
        <taxon>Pseudomonadati</taxon>
        <taxon>Pseudomonadota</taxon>
        <taxon>Alphaproteobacteria</taxon>
        <taxon>Rhodospirillales</taxon>
        <taxon>Thalassobaculaceae</taxon>
        <taxon>Thalassobaculum</taxon>
    </lineage>
</organism>
<feature type="domain" description="O-methyltransferase dimerisation" evidence="5">
    <location>
        <begin position="12"/>
        <end position="87"/>
    </location>
</feature>
<dbReference type="GO" id="GO:0008171">
    <property type="term" value="F:O-methyltransferase activity"/>
    <property type="evidence" value="ECO:0007669"/>
    <property type="project" value="InterPro"/>
</dbReference>
<dbReference type="InterPro" id="IPR016461">
    <property type="entry name" value="COMT-like"/>
</dbReference>
<dbReference type="PANTHER" id="PTHR43712">
    <property type="entry name" value="PUTATIVE (AFU_ORTHOLOGUE AFUA_4G14580)-RELATED"/>
    <property type="match status" value="1"/>
</dbReference>
<evidence type="ECO:0000256" key="1">
    <source>
        <dbReference type="ARBA" id="ARBA00022603"/>
    </source>
</evidence>
<protein>
    <submittedName>
        <fullName evidence="6">Dimerisation domain-containing protein</fullName>
    </submittedName>
</protein>
<dbReference type="InterPro" id="IPR029063">
    <property type="entry name" value="SAM-dependent_MTases_sf"/>
</dbReference>
<dbReference type="Pfam" id="PF08100">
    <property type="entry name" value="Dimerisation"/>
    <property type="match status" value="1"/>
</dbReference>
<dbReference type="Gene3D" id="3.40.50.150">
    <property type="entry name" value="Vaccinia Virus protein VP39"/>
    <property type="match status" value="1"/>
</dbReference>
<dbReference type="GO" id="GO:0032259">
    <property type="term" value="P:methylation"/>
    <property type="evidence" value="ECO:0007669"/>
    <property type="project" value="UniProtKB-KW"/>
</dbReference>
<dbReference type="InterPro" id="IPR036388">
    <property type="entry name" value="WH-like_DNA-bd_sf"/>
</dbReference>
<dbReference type="EMBL" id="FNBW01000008">
    <property type="protein sequence ID" value="SDF96557.1"/>
    <property type="molecule type" value="Genomic_DNA"/>
</dbReference>
<dbReference type="Gene3D" id="1.10.10.10">
    <property type="entry name" value="Winged helix-like DNA-binding domain superfamily/Winged helix DNA-binding domain"/>
    <property type="match status" value="1"/>
</dbReference>
<dbReference type="AlphaFoldDB" id="A0A8G2EZA1"/>
<feature type="domain" description="O-methyltransferase C-terminal" evidence="4">
    <location>
        <begin position="155"/>
        <end position="321"/>
    </location>
</feature>
<dbReference type="InterPro" id="IPR001077">
    <property type="entry name" value="COMT_C"/>
</dbReference>
<evidence type="ECO:0000313" key="6">
    <source>
        <dbReference type="EMBL" id="SDF96557.1"/>
    </source>
</evidence>
<dbReference type="GO" id="GO:0046983">
    <property type="term" value="F:protein dimerization activity"/>
    <property type="evidence" value="ECO:0007669"/>
    <property type="project" value="InterPro"/>
</dbReference>
<gene>
    <name evidence="6" type="ORF">SAMN05660686_02933</name>
</gene>
<dbReference type="InterPro" id="IPR036390">
    <property type="entry name" value="WH_DNA-bd_sf"/>
</dbReference>
<keyword evidence="7" id="KW-1185">Reference proteome</keyword>
<evidence type="ECO:0000259" key="4">
    <source>
        <dbReference type="Pfam" id="PF00891"/>
    </source>
</evidence>
<dbReference type="SUPFAM" id="SSF46785">
    <property type="entry name" value="Winged helix' DNA-binding domain"/>
    <property type="match status" value="1"/>
</dbReference>
<dbReference type="PANTHER" id="PTHR43712:SF2">
    <property type="entry name" value="O-METHYLTRANSFERASE CICE"/>
    <property type="match status" value="1"/>
</dbReference>
<dbReference type="Pfam" id="PF00891">
    <property type="entry name" value="Methyltransf_2"/>
    <property type="match status" value="1"/>
</dbReference>
<keyword evidence="1" id="KW-0489">Methyltransferase</keyword>
<comment type="caution">
    <text evidence="6">The sequence shown here is derived from an EMBL/GenBank/DDBJ whole genome shotgun (WGS) entry which is preliminary data.</text>
</comment>
<dbReference type="SUPFAM" id="SSF53335">
    <property type="entry name" value="S-adenosyl-L-methionine-dependent methyltransferases"/>
    <property type="match status" value="1"/>
</dbReference>
<evidence type="ECO:0000313" key="7">
    <source>
        <dbReference type="Proteomes" id="UP000198615"/>
    </source>
</evidence>
<keyword evidence="3" id="KW-0949">S-adenosyl-L-methionine</keyword>
<dbReference type="PIRSF" id="PIRSF005739">
    <property type="entry name" value="O-mtase"/>
    <property type="match status" value="1"/>
</dbReference>
<dbReference type="Proteomes" id="UP000198615">
    <property type="component" value="Unassembled WGS sequence"/>
</dbReference>